<evidence type="ECO:0000313" key="3">
    <source>
        <dbReference type="Proteomes" id="UP001500689"/>
    </source>
</evidence>
<dbReference type="EMBL" id="BAAAZN010000021">
    <property type="protein sequence ID" value="GAA3576782.1"/>
    <property type="molecule type" value="Genomic_DNA"/>
</dbReference>
<dbReference type="Proteomes" id="UP001500689">
    <property type="component" value="Unassembled WGS sequence"/>
</dbReference>
<organism evidence="2 3">
    <name type="scientific">Amycolatopsis ultiminotia</name>
    <dbReference type="NCBI Taxonomy" id="543629"/>
    <lineage>
        <taxon>Bacteria</taxon>
        <taxon>Bacillati</taxon>
        <taxon>Actinomycetota</taxon>
        <taxon>Actinomycetes</taxon>
        <taxon>Pseudonocardiales</taxon>
        <taxon>Pseudonocardiaceae</taxon>
        <taxon>Amycolatopsis</taxon>
    </lineage>
</organism>
<comment type="caution">
    <text evidence="2">The sequence shown here is derived from an EMBL/GenBank/DDBJ whole genome shotgun (WGS) entry which is preliminary data.</text>
</comment>
<accession>A0ABP6Y4I5</accession>
<proteinExistence type="predicted"/>
<evidence type="ECO:0000256" key="1">
    <source>
        <dbReference type="SAM" id="MobiDB-lite"/>
    </source>
</evidence>
<gene>
    <name evidence="2" type="ORF">GCM10022222_71850</name>
</gene>
<name>A0ABP6Y4I5_9PSEU</name>
<keyword evidence="3" id="KW-1185">Reference proteome</keyword>
<reference evidence="3" key="1">
    <citation type="journal article" date="2019" name="Int. J. Syst. Evol. Microbiol.">
        <title>The Global Catalogue of Microorganisms (GCM) 10K type strain sequencing project: providing services to taxonomists for standard genome sequencing and annotation.</title>
        <authorList>
            <consortium name="The Broad Institute Genomics Platform"/>
            <consortium name="The Broad Institute Genome Sequencing Center for Infectious Disease"/>
            <person name="Wu L."/>
            <person name="Ma J."/>
        </authorList>
    </citation>
    <scope>NUCLEOTIDE SEQUENCE [LARGE SCALE GENOMIC DNA]</scope>
    <source>
        <strain evidence="3">JCM 16898</strain>
    </source>
</reference>
<sequence length="75" mass="8356">MKTDEIRCPAKTAPVTVAGQLETRFGTAGRWPAHRPCGPLPTRQGIRPGNPREPRCVLSWAEGIGRMAVLRRHRE</sequence>
<feature type="region of interest" description="Disordered" evidence="1">
    <location>
        <begin position="29"/>
        <end position="52"/>
    </location>
</feature>
<evidence type="ECO:0000313" key="2">
    <source>
        <dbReference type="EMBL" id="GAA3576782.1"/>
    </source>
</evidence>
<protein>
    <submittedName>
        <fullName evidence="2">Uncharacterized protein</fullName>
    </submittedName>
</protein>